<protein>
    <submittedName>
        <fullName evidence="1 2">Uncharacterized protein</fullName>
    </submittedName>
</protein>
<reference evidence="1 2" key="1">
    <citation type="journal article" date="2010" name="Nature">
        <title>Genome sequence of the palaeopolyploid soybean.</title>
        <authorList>
            <person name="Schmutz J."/>
            <person name="Cannon S.B."/>
            <person name="Schlueter J."/>
            <person name="Ma J."/>
            <person name="Mitros T."/>
            <person name="Nelson W."/>
            <person name="Hyten D.L."/>
            <person name="Song Q."/>
            <person name="Thelen J.J."/>
            <person name="Cheng J."/>
            <person name="Xu D."/>
            <person name="Hellsten U."/>
            <person name="May G.D."/>
            <person name="Yu Y."/>
            <person name="Sakurai T."/>
            <person name="Umezawa T."/>
            <person name="Bhattacharyya M.K."/>
            <person name="Sandhu D."/>
            <person name="Valliyodan B."/>
            <person name="Lindquist E."/>
            <person name="Peto M."/>
            <person name="Grant D."/>
            <person name="Shu S."/>
            <person name="Goodstein D."/>
            <person name="Barry K."/>
            <person name="Futrell-Griggs M."/>
            <person name="Abernathy B."/>
            <person name="Du J."/>
            <person name="Tian Z."/>
            <person name="Zhu L."/>
            <person name="Gill N."/>
            <person name="Joshi T."/>
            <person name="Libault M."/>
            <person name="Sethuraman A."/>
            <person name="Zhang X.-C."/>
            <person name="Shinozaki K."/>
            <person name="Nguyen H.T."/>
            <person name="Wing R.A."/>
            <person name="Cregan P."/>
            <person name="Specht J."/>
            <person name="Grimwood J."/>
            <person name="Rokhsar D."/>
            <person name="Stacey G."/>
            <person name="Shoemaker R.C."/>
            <person name="Jackson S.A."/>
        </authorList>
    </citation>
    <scope>NUCLEOTIDE SEQUENCE [LARGE SCALE GENOMIC DNA]</scope>
    <source>
        <strain evidence="2">cv. Williams 82</strain>
        <tissue evidence="1">Callus</tissue>
    </source>
</reference>
<keyword evidence="3" id="KW-1185">Reference proteome</keyword>
<gene>
    <name evidence="1" type="ORF">GLYMA_02G119800</name>
</gene>
<dbReference type="Proteomes" id="UP000008827">
    <property type="component" value="Chromosome 2"/>
</dbReference>
<name>A0A0R0KW00_SOYBN</name>
<accession>A0A0R0KW00</accession>
<evidence type="ECO:0000313" key="1">
    <source>
        <dbReference type="EMBL" id="KRH70944.1"/>
    </source>
</evidence>
<sequence length="67" mass="8281">MKWKLQYYAVFHMLEVQIIRNRDANSFGWREPSMIKVHHWLKILVFEALFKKLQCLQSSEFFYKKSL</sequence>
<dbReference type="EnsemblPlants" id="KRH70944">
    <property type="protein sequence ID" value="KRH70944"/>
    <property type="gene ID" value="GLYMA_02G119800"/>
</dbReference>
<reference evidence="2" key="2">
    <citation type="submission" date="2018-02" db="UniProtKB">
        <authorList>
            <consortium name="EnsemblPlants"/>
        </authorList>
    </citation>
    <scope>IDENTIFICATION</scope>
    <source>
        <strain evidence="2">Williams 82</strain>
    </source>
</reference>
<dbReference type="AlphaFoldDB" id="A0A0R0KW00"/>
<proteinExistence type="predicted"/>
<organism evidence="1">
    <name type="scientific">Glycine max</name>
    <name type="common">Soybean</name>
    <name type="synonym">Glycine hispida</name>
    <dbReference type="NCBI Taxonomy" id="3847"/>
    <lineage>
        <taxon>Eukaryota</taxon>
        <taxon>Viridiplantae</taxon>
        <taxon>Streptophyta</taxon>
        <taxon>Embryophyta</taxon>
        <taxon>Tracheophyta</taxon>
        <taxon>Spermatophyta</taxon>
        <taxon>Magnoliopsida</taxon>
        <taxon>eudicotyledons</taxon>
        <taxon>Gunneridae</taxon>
        <taxon>Pentapetalae</taxon>
        <taxon>rosids</taxon>
        <taxon>fabids</taxon>
        <taxon>Fabales</taxon>
        <taxon>Fabaceae</taxon>
        <taxon>Papilionoideae</taxon>
        <taxon>50 kb inversion clade</taxon>
        <taxon>NPAAA clade</taxon>
        <taxon>indigoferoid/millettioid clade</taxon>
        <taxon>Phaseoleae</taxon>
        <taxon>Glycine</taxon>
        <taxon>Glycine subgen. Soja</taxon>
    </lineage>
</organism>
<dbReference type="InParanoid" id="A0A0R0KW00"/>
<dbReference type="Gramene" id="KRH70944">
    <property type="protein sequence ID" value="KRH70944"/>
    <property type="gene ID" value="GLYMA_02G119800"/>
</dbReference>
<evidence type="ECO:0000313" key="3">
    <source>
        <dbReference type="Proteomes" id="UP000008827"/>
    </source>
</evidence>
<dbReference type="EMBL" id="CM000835">
    <property type="protein sequence ID" value="KRH70944.1"/>
    <property type="molecule type" value="Genomic_DNA"/>
</dbReference>
<evidence type="ECO:0000313" key="2">
    <source>
        <dbReference type="EnsemblPlants" id="KRH70944"/>
    </source>
</evidence>
<reference evidence="1" key="3">
    <citation type="submission" date="2018-07" db="EMBL/GenBank/DDBJ databases">
        <title>WGS assembly of Glycine max.</title>
        <authorList>
            <person name="Schmutz J."/>
            <person name="Cannon S."/>
            <person name="Schlueter J."/>
            <person name="Ma J."/>
            <person name="Mitros T."/>
            <person name="Nelson W."/>
            <person name="Hyten D."/>
            <person name="Song Q."/>
            <person name="Thelen J."/>
            <person name="Cheng J."/>
            <person name="Xu D."/>
            <person name="Hellsten U."/>
            <person name="May G."/>
            <person name="Yu Y."/>
            <person name="Sakurai T."/>
            <person name="Umezawa T."/>
            <person name="Bhattacharyya M."/>
            <person name="Sandhu D."/>
            <person name="Valliyodan B."/>
            <person name="Lindquist E."/>
            <person name="Peto M."/>
            <person name="Grant D."/>
            <person name="Shu S."/>
            <person name="Goodstein D."/>
            <person name="Barry K."/>
            <person name="Futrell-Griggs M."/>
            <person name="Abernathy B."/>
            <person name="Du J."/>
            <person name="Tian Z."/>
            <person name="Zhu L."/>
            <person name="Gill N."/>
            <person name="Joshi T."/>
            <person name="Libault M."/>
            <person name="Sethuraman A."/>
            <person name="Zhang X."/>
            <person name="Shinozaki K."/>
            <person name="Nguyen H."/>
            <person name="Wing R."/>
            <person name="Cregan P."/>
            <person name="Specht J."/>
            <person name="Grimwood J."/>
            <person name="Rokhsar D."/>
            <person name="Stacey G."/>
            <person name="Shoemaker R."/>
            <person name="Jackson S."/>
        </authorList>
    </citation>
    <scope>NUCLEOTIDE SEQUENCE</scope>
    <source>
        <tissue evidence="1">Callus</tissue>
    </source>
</reference>